<dbReference type="InterPro" id="IPR002298">
    <property type="entry name" value="DNA_polymerase_A"/>
</dbReference>
<dbReference type="PANTHER" id="PTHR10133:SF62">
    <property type="entry name" value="DNA POLYMERASE THETA"/>
    <property type="match status" value="1"/>
</dbReference>
<dbReference type="InterPro" id="IPR043502">
    <property type="entry name" value="DNA/RNA_pol_sf"/>
</dbReference>
<gene>
    <name evidence="2" type="primary">orf433</name>
</gene>
<keyword evidence="2" id="KW-0934">Plastid</keyword>
<dbReference type="SUPFAM" id="SSF56672">
    <property type="entry name" value="DNA/RNA polymerases"/>
    <property type="match status" value="1"/>
</dbReference>
<evidence type="ECO:0000259" key="1">
    <source>
        <dbReference type="SMART" id="SM00482"/>
    </source>
</evidence>
<dbReference type="GO" id="GO:0097681">
    <property type="term" value="P:double-strand break repair via alternative nonhomologous end joining"/>
    <property type="evidence" value="ECO:0007669"/>
    <property type="project" value="TreeGrafter"/>
</dbReference>
<reference evidence="2" key="2">
    <citation type="journal article" date="2019" name="Mol. Phylogenet. Evol.">
        <title>Reassessment of the classification of bryopsidales (chlorophyta) based on chloroplast phylogenomic analyses.</title>
        <authorList>
            <person name="Cremen M.C."/>
            <person name="Leliaert F."/>
            <person name="West J."/>
            <person name="Lam D.W."/>
            <person name="Shimada S."/>
            <person name="Lopez-Bautista J.M."/>
            <person name="Verbruggen H."/>
        </authorList>
    </citation>
    <scope>NUCLEOTIDE SEQUENCE</scope>
</reference>
<feature type="domain" description="DNA-directed DNA polymerase family A palm" evidence="1">
    <location>
        <begin position="154"/>
        <end position="392"/>
    </location>
</feature>
<accession>A0A386B0Y6</accession>
<sequence length="433" mass="49502">MSLRGISISTSKLEEGKQKVESEIDKYLQKCNLTQPIYASSQQFSKHISNNISFLASLLNIWPKTKTGYFSRSHKDLSAWLTKHTKDARFQKPEVSQWFADFFSLVRAESLNKFFQQVEKHMYQNTLTPSWRLMGADTGRITTSEPGLHSTPRDRIARSIIVPTDTNNVFVIADYKTIELVIQAVLAQEPTMLQVLKNQKDLHTYLAAQIQRKSYDELICLKTTDPAAYKNMRNPMKAVNFGMIYVMGAQTLWNKLLTQGIALNFSEAQHYHTTWKNTFPQIQKYQQFCENFFNTNTHVLPPLTGFKYITSVGGRIRRPEILLVKNKLDNAQHVRNVLNKTQIVNFPIQATCTDFLKTSLRLLYHFISTGVLKASIVLTAHDEIVLECEDKNAPQTQQLLQNVMIVAAHHILQSPQTIIGVDSAIGHSWEDKP</sequence>
<dbReference type="GO" id="GO:0003677">
    <property type="term" value="F:DNA binding"/>
    <property type="evidence" value="ECO:0007669"/>
    <property type="project" value="InterPro"/>
</dbReference>
<reference evidence="2" key="1">
    <citation type="submission" date="2018-07" db="EMBL/GenBank/DDBJ databases">
        <authorList>
            <person name="Quirk P.G."/>
            <person name="Krulwich T.A."/>
        </authorList>
    </citation>
    <scope>NUCLEOTIDE SEQUENCE</scope>
</reference>
<geneLocation type="chloroplast" evidence="2"/>
<dbReference type="Pfam" id="PF00476">
    <property type="entry name" value="DNA_pol_A"/>
    <property type="match status" value="1"/>
</dbReference>
<proteinExistence type="predicted"/>
<dbReference type="AlphaFoldDB" id="A0A386B0Y6"/>
<dbReference type="GO" id="GO:0006261">
    <property type="term" value="P:DNA-templated DNA replication"/>
    <property type="evidence" value="ECO:0007669"/>
    <property type="project" value="InterPro"/>
</dbReference>
<dbReference type="PANTHER" id="PTHR10133">
    <property type="entry name" value="DNA POLYMERASE I"/>
    <property type="match status" value="1"/>
</dbReference>
<dbReference type="RefSeq" id="YP_009519359.1">
    <property type="nucleotide sequence ID" value="NC_039525.1"/>
</dbReference>
<name>A0A386B0Y6_9CHLO</name>
<dbReference type="EMBL" id="MH591109">
    <property type="protein sequence ID" value="AYC65361.1"/>
    <property type="molecule type" value="Genomic_DNA"/>
</dbReference>
<dbReference type="GO" id="GO:0003887">
    <property type="term" value="F:DNA-directed DNA polymerase activity"/>
    <property type="evidence" value="ECO:0007669"/>
    <property type="project" value="InterPro"/>
</dbReference>
<keyword evidence="2" id="KW-0150">Chloroplast</keyword>
<dbReference type="GeneID" id="38279260"/>
<dbReference type="PRINTS" id="PR00868">
    <property type="entry name" value="DNAPOLI"/>
</dbReference>
<protein>
    <recommendedName>
        <fullName evidence="1">DNA-directed DNA polymerase family A palm domain-containing protein</fullName>
    </recommendedName>
</protein>
<dbReference type="Gene3D" id="1.10.150.20">
    <property type="entry name" value="5' to 3' exonuclease, C-terminal subdomain"/>
    <property type="match status" value="1"/>
</dbReference>
<dbReference type="SMART" id="SM00482">
    <property type="entry name" value="POLAc"/>
    <property type="match status" value="1"/>
</dbReference>
<organism evidence="2">
    <name type="scientific">Pseudocodium devriesii</name>
    <dbReference type="NCBI Taxonomy" id="453070"/>
    <lineage>
        <taxon>Eukaryota</taxon>
        <taxon>Viridiplantae</taxon>
        <taxon>Chlorophyta</taxon>
        <taxon>core chlorophytes</taxon>
        <taxon>Ulvophyceae</taxon>
        <taxon>TCBD clade</taxon>
        <taxon>Bryopsidales</taxon>
        <taxon>Halimedineae</taxon>
        <taxon>Halimedaceae</taxon>
        <taxon>Pseudocodieae</taxon>
        <taxon>Pseudocodium</taxon>
    </lineage>
</organism>
<dbReference type="InterPro" id="IPR001098">
    <property type="entry name" value="DNA-dir_DNA_pol_A_palm_dom"/>
</dbReference>
<dbReference type="Gene3D" id="3.30.70.370">
    <property type="match status" value="1"/>
</dbReference>
<evidence type="ECO:0000313" key="2">
    <source>
        <dbReference type="EMBL" id="AYC65361.1"/>
    </source>
</evidence>